<comment type="similarity">
    <text evidence="6">Belongs to the bacillales FliT family.</text>
</comment>
<proteinExistence type="inferred from homology"/>
<dbReference type="Pfam" id="PF05400">
    <property type="entry name" value="FliT"/>
    <property type="match status" value="1"/>
</dbReference>
<name>A0A540V3T5_9BACL</name>
<keyword evidence="8" id="KW-0969">Cilium</keyword>
<organism evidence="8 9">
    <name type="scientific">Ureibacillus terrenus</name>
    <dbReference type="NCBI Taxonomy" id="118246"/>
    <lineage>
        <taxon>Bacteria</taxon>
        <taxon>Bacillati</taxon>
        <taxon>Bacillota</taxon>
        <taxon>Bacilli</taxon>
        <taxon>Bacillales</taxon>
        <taxon>Caryophanaceae</taxon>
        <taxon>Ureibacillus</taxon>
    </lineage>
</organism>
<evidence type="ECO:0000256" key="6">
    <source>
        <dbReference type="ARBA" id="ARBA00093785"/>
    </source>
</evidence>
<keyword evidence="2" id="KW-0963">Cytoplasm</keyword>
<evidence type="ECO:0000256" key="5">
    <source>
        <dbReference type="ARBA" id="ARBA00093765"/>
    </source>
</evidence>
<keyword evidence="3" id="KW-1005">Bacterial flagellum biogenesis</keyword>
<evidence type="ECO:0000256" key="7">
    <source>
        <dbReference type="ARBA" id="ARBA00093797"/>
    </source>
</evidence>
<keyword evidence="8" id="KW-0282">Flagellum</keyword>
<reference evidence="8 9" key="1">
    <citation type="submission" date="2019-06" db="EMBL/GenBank/DDBJ databases">
        <title>Genome sequence of Ureibacillus terrenus.</title>
        <authorList>
            <person name="Maclea K.S."/>
            <person name="Simoes M."/>
        </authorList>
    </citation>
    <scope>NUCLEOTIDE SEQUENCE [LARGE SCALE GENOMIC DNA]</scope>
    <source>
        <strain evidence="8 9">ATCC BAA-384</strain>
    </source>
</reference>
<comment type="caution">
    <text evidence="8">The sequence shown here is derived from an EMBL/GenBank/DDBJ whole genome shotgun (WGS) entry which is preliminary data.</text>
</comment>
<dbReference type="AlphaFoldDB" id="A0A540V3T5"/>
<gene>
    <name evidence="8" type="ORF">FKZ59_05395</name>
</gene>
<dbReference type="OrthoDB" id="2353131at2"/>
<keyword evidence="9" id="KW-1185">Reference proteome</keyword>
<evidence type="ECO:0000256" key="3">
    <source>
        <dbReference type="ARBA" id="ARBA00022795"/>
    </source>
</evidence>
<evidence type="ECO:0000256" key="2">
    <source>
        <dbReference type="ARBA" id="ARBA00022490"/>
    </source>
</evidence>
<dbReference type="Proteomes" id="UP000315753">
    <property type="component" value="Unassembled WGS sequence"/>
</dbReference>
<comment type="function">
    <text evidence="5">May act as an export chaperone for the filament capping protein FliD.</text>
</comment>
<evidence type="ECO:0000313" key="8">
    <source>
        <dbReference type="EMBL" id="TQE91412.1"/>
    </source>
</evidence>
<comment type="subcellular location">
    <subcellularLocation>
        <location evidence="1">Cytoplasm</location>
        <location evidence="1">Cytosol</location>
    </subcellularLocation>
</comment>
<sequence length="119" mass="14048">MDTQQQLLQVSAKLYQVLESVPHGEQRDAFLQDVDRLLNERGRLIESLVQNNIQLDSHNKDHVLLKKLDEGIKQRLEQVMEAIKLDMKNLQKTKKHEKRYINPYASVQVMDGKYYDRKS</sequence>
<dbReference type="EMBL" id="VIGD01000005">
    <property type="protein sequence ID" value="TQE91412.1"/>
    <property type="molecule type" value="Genomic_DNA"/>
</dbReference>
<dbReference type="InterPro" id="IPR008622">
    <property type="entry name" value="FliT"/>
</dbReference>
<evidence type="ECO:0000256" key="4">
    <source>
        <dbReference type="ARBA" id="ARBA00023186"/>
    </source>
</evidence>
<evidence type="ECO:0000313" key="9">
    <source>
        <dbReference type="Proteomes" id="UP000315753"/>
    </source>
</evidence>
<dbReference type="RefSeq" id="WP_141601727.1">
    <property type="nucleotide sequence ID" value="NZ_JARMSB010000005.1"/>
</dbReference>
<keyword evidence="4" id="KW-0143">Chaperone</keyword>
<evidence type="ECO:0000256" key="1">
    <source>
        <dbReference type="ARBA" id="ARBA00004514"/>
    </source>
</evidence>
<accession>A0A540V3T5</accession>
<keyword evidence="8" id="KW-0966">Cell projection</keyword>
<protein>
    <recommendedName>
        <fullName evidence="7">Flagellar protein FliT</fullName>
    </recommendedName>
</protein>